<dbReference type="AlphaFoldDB" id="A0A3R5V0Y0"/>
<dbReference type="GO" id="GO:0032259">
    <property type="term" value="P:methylation"/>
    <property type="evidence" value="ECO:0007669"/>
    <property type="project" value="UniProtKB-KW"/>
</dbReference>
<dbReference type="PANTHER" id="PTHR12049:SF7">
    <property type="entry name" value="PROTEIN ARGININE METHYLTRANSFERASE NDUFAF7, MITOCHONDRIAL"/>
    <property type="match status" value="1"/>
</dbReference>
<dbReference type="InterPro" id="IPR038375">
    <property type="entry name" value="NDUFAF7_sf"/>
</dbReference>
<dbReference type="Pfam" id="PF02636">
    <property type="entry name" value="Methyltransf_28"/>
    <property type="match status" value="1"/>
</dbReference>
<dbReference type="EMBL" id="CP035108">
    <property type="protein sequence ID" value="QAR32930.1"/>
    <property type="molecule type" value="Genomic_DNA"/>
</dbReference>
<evidence type="ECO:0000256" key="1">
    <source>
        <dbReference type="ARBA" id="ARBA00022603"/>
    </source>
</evidence>
<dbReference type="KEGG" id="gtl:EP073_05770"/>
<dbReference type="PANTHER" id="PTHR12049">
    <property type="entry name" value="PROTEIN ARGININE METHYLTRANSFERASE NDUFAF7, MITOCHONDRIAL"/>
    <property type="match status" value="1"/>
</dbReference>
<proteinExistence type="predicted"/>
<dbReference type="RefSeq" id="WP_128466216.1">
    <property type="nucleotide sequence ID" value="NZ_CP035108.1"/>
</dbReference>
<keyword evidence="1 3" id="KW-0489">Methyltransferase</keyword>
<gene>
    <name evidence="3" type="ORF">EP073_05770</name>
</gene>
<sequence>MDSLTDKIRSLIAAKGMITFAEFMNMALYEPGQGYYQKKNPFGHQGSFYTSVNASASFGRTLANAFSDTAERLALPPCFCEMGAGSGMLANDILTHLKTVKPEFYSRLSYTIIEKSGYLIECQKELLKEHDGRVSWKTFEDFSGFEGVFYSNELVDAFPVHRVIRIGEELKELYVIEHEGGLTFYPEKLSTPKIQEYLDRIGLRVTDGQIVDLNLDMIGWAQALASKIDRGMVFTVDYGYPAENIFASYRRDGTVTCYYKHSQNNDFFDRIGDQDITAFVDFTSLQSYGRDAGLEPVSLTPQWLFLVQSGILSEIEKAETDLQKASVKALIMPEGGFGTNFFVLAQSRNVEIPEDFPYRKGAKETLDILAKMNGF</sequence>
<dbReference type="GO" id="GO:0035243">
    <property type="term" value="F:protein-arginine omega-N symmetric methyltransferase activity"/>
    <property type="evidence" value="ECO:0007669"/>
    <property type="project" value="TreeGrafter"/>
</dbReference>
<evidence type="ECO:0000313" key="3">
    <source>
        <dbReference type="EMBL" id="QAR32930.1"/>
    </source>
</evidence>
<keyword evidence="4" id="KW-1185">Reference proteome</keyword>
<dbReference type="InterPro" id="IPR003788">
    <property type="entry name" value="NDUFAF7"/>
</dbReference>
<protein>
    <submittedName>
        <fullName evidence="3">SAM-dependent methyltransferase</fullName>
    </submittedName>
</protein>
<dbReference type="SUPFAM" id="SSF53335">
    <property type="entry name" value="S-adenosyl-L-methionine-dependent methyltransferases"/>
    <property type="match status" value="1"/>
</dbReference>
<evidence type="ECO:0000313" key="4">
    <source>
        <dbReference type="Proteomes" id="UP000287502"/>
    </source>
</evidence>
<accession>A0A3R5V0Y0</accession>
<organism evidence="3 4">
    <name type="scientific">Geovibrio thiophilus</name>
    <dbReference type="NCBI Taxonomy" id="139438"/>
    <lineage>
        <taxon>Bacteria</taxon>
        <taxon>Pseudomonadati</taxon>
        <taxon>Deferribacterota</taxon>
        <taxon>Deferribacteres</taxon>
        <taxon>Deferribacterales</taxon>
        <taxon>Geovibrionaceae</taxon>
        <taxon>Geovibrio</taxon>
    </lineage>
</organism>
<dbReference type="InterPro" id="IPR029063">
    <property type="entry name" value="SAM-dependent_MTases_sf"/>
</dbReference>
<dbReference type="Gene3D" id="3.40.50.12710">
    <property type="match status" value="1"/>
</dbReference>
<keyword evidence="2 3" id="KW-0808">Transferase</keyword>
<dbReference type="Proteomes" id="UP000287502">
    <property type="component" value="Chromosome"/>
</dbReference>
<evidence type="ECO:0000256" key="2">
    <source>
        <dbReference type="ARBA" id="ARBA00022679"/>
    </source>
</evidence>
<name>A0A3R5V0Y0_9BACT</name>
<dbReference type="OrthoDB" id="9794208at2"/>
<reference evidence="3 4" key="1">
    <citation type="submission" date="2019-01" db="EMBL/GenBank/DDBJ databases">
        <title>Geovibrio thiophilus DSM 11263, complete genome.</title>
        <authorList>
            <person name="Spring S."/>
            <person name="Bunk B."/>
            <person name="Sproer C."/>
        </authorList>
    </citation>
    <scope>NUCLEOTIDE SEQUENCE [LARGE SCALE GENOMIC DNA]</scope>
    <source>
        <strain evidence="3 4">DSM 11263</strain>
    </source>
</reference>